<feature type="transmembrane region" description="Helical" evidence="1">
    <location>
        <begin position="65"/>
        <end position="85"/>
    </location>
</feature>
<keyword evidence="1" id="KW-0472">Membrane</keyword>
<dbReference type="EMBL" id="LBXN01000003">
    <property type="protein sequence ID" value="KKR34337.1"/>
    <property type="molecule type" value="Genomic_DNA"/>
</dbReference>
<keyword evidence="1" id="KW-0812">Transmembrane</keyword>
<feature type="transmembrane region" description="Helical" evidence="1">
    <location>
        <begin position="35"/>
        <end position="53"/>
    </location>
</feature>
<comment type="caution">
    <text evidence="2">The sequence shown here is derived from an EMBL/GenBank/DDBJ whole genome shotgun (WGS) entry which is preliminary data.</text>
</comment>
<keyword evidence="1" id="KW-1133">Transmembrane helix</keyword>
<organism evidence="2 3">
    <name type="scientific">Candidatus Gottesmanbacteria bacterium GW2011_GWC2_39_8</name>
    <dbReference type="NCBI Taxonomy" id="1618450"/>
    <lineage>
        <taxon>Bacteria</taxon>
        <taxon>Candidatus Gottesmaniibacteriota</taxon>
    </lineage>
</organism>
<evidence type="ECO:0000313" key="3">
    <source>
        <dbReference type="Proteomes" id="UP000034539"/>
    </source>
</evidence>
<sequence length="86" mass="9861">MKKSKSHHLIAYLILIFILLSGLFFFLNFQGVPRMQIEVAVITSVFYALWGIVHHLIDRDLHPKIVVEYILIGLIAVILIKGVLIH</sequence>
<evidence type="ECO:0000313" key="2">
    <source>
        <dbReference type="EMBL" id="KKR34337.1"/>
    </source>
</evidence>
<dbReference type="Proteomes" id="UP000034539">
    <property type="component" value="Unassembled WGS sequence"/>
</dbReference>
<dbReference type="AlphaFoldDB" id="A0A0G0T8Z5"/>
<accession>A0A0G0T8Z5</accession>
<name>A0A0G0T8Z5_9BACT</name>
<proteinExistence type="predicted"/>
<gene>
    <name evidence="2" type="ORF">UT63_C0003G0053</name>
</gene>
<protein>
    <submittedName>
        <fullName evidence="2">Uncharacterized protein</fullName>
    </submittedName>
</protein>
<reference evidence="2 3" key="1">
    <citation type="journal article" date="2015" name="Nature">
        <title>rRNA introns, odd ribosomes, and small enigmatic genomes across a large radiation of phyla.</title>
        <authorList>
            <person name="Brown C.T."/>
            <person name="Hug L.A."/>
            <person name="Thomas B.C."/>
            <person name="Sharon I."/>
            <person name="Castelle C.J."/>
            <person name="Singh A."/>
            <person name="Wilkins M.J."/>
            <person name="Williams K.H."/>
            <person name="Banfield J.F."/>
        </authorList>
    </citation>
    <scope>NUCLEOTIDE SEQUENCE [LARGE SCALE GENOMIC DNA]</scope>
</reference>
<evidence type="ECO:0000256" key="1">
    <source>
        <dbReference type="SAM" id="Phobius"/>
    </source>
</evidence>
<feature type="transmembrane region" description="Helical" evidence="1">
    <location>
        <begin position="9"/>
        <end position="29"/>
    </location>
</feature>